<organism evidence="3 4">
    <name type="scientific">Capnocytophaga leadbetteri</name>
    <dbReference type="NCBI Taxonomy" id="327575"/>
    <lineage>
        <taxon>Bacteria</taxon>
        <taxon>Pseudomonadati</taxon>
        <taxon>Bacteroidota</taxon>
        <taxon>Flavobacteriia</taxon>
        <taxon>Flavobacteriales</taxon>
        <taxon>Flavobacteriaceae</taxon>
        <taxon>Capnocytophaga</taxon>
    </lineage>
</organism>
<dbReference type="EMBL" id="CP022384">
    <property type="protein sequence ID" value="ATA81201.1"/>
    <property type="molecule type" value="Genomic_DNA"/>
</dbReference>
<dbReference type="Proteomes" id="UP000217276">
    <property type="component" value="Chromosome"/>
</dbReference>
<dbReference type="SUPFAM" id="SSF48317">
    <property type="entry name" value="Acid phosphatase/Vanadium-dependent haloperoxidase"/>
    <property type="match status" value="1"/>
</dbReference>
<dbReference type="RefSeq" id="WP_095913109.1">
    <property type="nucleotide sequence ID" value="NZ_CAUUPF010000011.1"/>
</dbReference>
<dbReference type="InterPro" id="IPR036938">
    <property type="entry name" value="PAP2/HPO_sf"/>
</dbReference>
<proteinExistence type="predicted"/>
<dbReference type="InterPro" id="IPR000326">
    <property type="entry name" value="PAP2/HPO"/>
</dbReference>
<reference evidence="4" key="1">
    <citation type="submission" date="2017-06" db="EMBL/GenBank/DDBJ databases">
        <title>Capnocytophaga spp. assemblies.</title>
        <authorList>
            <person name="Gulvik C.A."/>
        </authorList>
    </citation>
    <scope>NUCLEOTIDE SEQUENCE [LARGE SCALE GENOMIC DNA]</scope>
    <source>
        <strain evidence="4">H6253</strain>
    </source>
</reference>
<feature type="transmembrane region" description="Helical" evidence="1">
    <location>
        <begin position="44"/>
        <end position="63"/>
    </location>
</feature>
<evidence type="ECO:0000256" key="1">
    <source>
        <dbReference type="SAM" id="Phobius"/>
    </source>
</evidence>
<evidence type="ECO:0000313" key="4">
    <source>
        <dbReference type="Proteomes" id="UP000217276"/>
    </source>
</evidence>
<keyword evidence="1" id="KW-0812">Transmembrane</keyword>
<name>A0A250F7V8_9FLAO</name>
<sequence>MKVLFFIIAFCFILISSVKAQNDSLSIALPSSLLTTEKPSVQQVLLPASLISLGLISNATYINRYVQRHAYRFSGGQKRRFDDYLQYAPIATTFALSNFGVKPKHTVKERLIVGATSYAIMAALVNGVKYTTRIRRPDNSSYNSFPSGHTATAFTGMEMLWQEYKDESVWIGISGYAFSAVVAGMRLHNNRHWAGDVCVGAGIGILSTRAAYWLLPYTSKWFSAEEKSSVQMVCYPVYSAEMKGFGLTLYR</sequence>
<gene>
    <name evidence="3" type="ORF">CGC53_01970</name>
</gene>
<accession>A0A250F7V8</accession>
<dbReference type="AlphaFoldDB" id="A0A250F7V8"/>
<dbReference type="SMART" id="SM00014">
    <property type="entry name" value="acidPPc"/>
    <property type="match status" value="1"/>
</dbReference>
<dbReference type="Pfam" id="PF01569">
    <property type="entry name" value="PAP2"/>
    <property type="match status" value="1"/>
</dbReference>
<keyword evidence="4" id="KW-1185">Reference proteome</keyword>
<dbReference type="Gene3D" id="1.20.144.10">
    <property type="entry name" value="Phosphatidic acid phosphatase type 2/haloperoxidase"/>
    <property type="match status" value="1"/>
</dbReference>
<keyword evidence="1" id="KW-1133">Transmembrane helix</keyword>
<feature type="domain" description="Phosphatidic acid phosphatase type 2/haloperoxidase" evidence="2">
    <location>
        <begin position="112"/>
        <end position="212"/>
    </location>
</feature>
<protein>
    <submittedName>
        <fullName evidence="3">Phosphatase PAP2 family protein</fullName>
    </submittedName>
</protein>
<dbReference type="KEGG" id="clk:CGC53_01970"/>
<dbReference type="CDD" id="cd03394">
    <property type="entry name" value="PAP2_like_5"/>
    <property type="match status" value="1"/>
</dbReference>
<evidence type="ECO:0000313" key="3">
    <source>
        <dbReference type="EMBL" id="ATA81201.1"/>
    </source>
</evidence>
<keyword evidence="1" id="KW-0472">Membrane</keyword>
<feature type="transmembrane region" description="Helical" evidence="1">
    <location>
        <begin position="84"/>
        <end position="99"/>
    </location>
</feature>
<feature type="transmembrane region" description="Helical" evidence="1">
    <location>
        <begin position="111"/>
        <end position="128"/>
    </location>
</feature>
<evidence type="ECO:0000259" key="2">
    <source>
        <dbReference type="SMART" id="SM00014"/>
    </source>
</evidence>